<gene>
    <name evidence="1" type="ORF">HNQ77_000943</name>
</gene>
<accession>A0A841JTD0</accession>
<dbReference type="AlphaFoldDB" id="A0A841JTD0"/>
<sequence>MNSDARGVTGESLQEILFPQNQPAPVSQTMWFVDAERAQPVPKRVPSAAIRDISWLPEAFSLSPKGHMLVHLRPITRIESSWVNYEPQKGEGLFRITNHDPGMTAATNVWRLKEYSLVDLVTGNERTLIDAPQSYSLGYSNDTRAVWSANENALLLTNTFLPLDTPDQMERSERLRPCAVAVVRLPAMKSSCVVTISELEKEDATPLPGALAFGRNEDEVTFEVKFVQGGTESRHYVWTGVKWKNRAPDDVAPSTYQPQQRHRSTGDDLRIIVKQTLNEPPTLWVTDQRTGRSKMLWDPNPGLVKQQLGLASVFRWKDDSGYEWKGGLIKPPDYISGERYPLVLQIYNFNERQFMTDGMMPTAFAARALAGAGIVVLQIQRKLPHTFDVAEADAQLKGMESAIDRLSDDGIVDRHRVGLVGFSFSCWYVENALIKAPDRFAAATIADGLDMSYMQYHLSAVSSRSLEREFETTIGTRPFGEGLKTWFALAPGFQLDRIRTPLRIEAIGSTSVLGEWEIYSSLETQNKPVDLIYFPNGQHIHQNPLERFESQQGDVDWFRYWLQGYRDPDPSKQQKYMRWQQLKLAR</sequence>
<name>A0A841JTD0_9BACT</name>
<keyword evidence="2" id="KW-1185">Reference proteome</keyword>
<protein>
    <recommendedName>
        <fullName evidence="3">Peptidase S9 prolyl oligopeptidase catalytic domain-containing protein</fullName>
    </recommendedName>
</protein>
<evidence type="ECO:0000313" key="2">
    <source>
        <dbReference type="Proteomes" id="UP000538666"/>
    </source>
</evidence>
<dbReference type="SUPFAM" id="SSF53474">
    <property type="entry name" value="alpha/beta-Hydrolases"/>
    <property type="match status" value="1"/>
</dbReference>
<dbReference type="EMBL" id="JACHEK010000002">
    <property type="protein sequence ID" value="MBB6142999.1"/>
    <property type="molecule type" value="Genomic_DNA"/>
</dbReference>
<dbReference type="Gene3D" id="3.40.50.1820">
    <property type="entry name" value="alpha/beta hydrolase"/>
    <property type="match status" value="1"/>
</dbReference>
<dbReference type="Proteomes" id="UP000538666">
    <property type="component" value="Unassembled WGS sequence"/>
</dbReference>
<dbReference type="RefSeq" id="WP_184084572.1">
    <property type="nucleotide sequence ID" value="NZ_JACHEK010000002.1"/>
</dbReference>
<evidence type="ECO:0000313" key="1">
    <source>
        <dbReference type="EMBL" id="MBB6142999.1"/>
    </source>
</evidence>
<reference evidence="1 2" key="1">
    <citation type="submission" date="2020-08" db="EMBL/GenBank/DDBJ databases">
        <title>Genomic Encyclopedia of Type Strains, Phase IV (KMG-IV): sequencing the most valuable type-strain genomes for metagenomic binning, comparative biology and taxonomic classification.</title>
        <authorList>
            <person name="Goeker M."/>
        </authorList>
    </citation>
    <scope>NUCLEOTIDE SEQUENCE [LARGE SCALE GENOMIC DNA]</scope>
    <source>
        <strain evidence="1 2">DSM 103733</strain>
    </source>
</reference>
<dbReference type="InterPro" id="IPR029058">
    <property type="entry name" value="AB_hydrolase_fold"/>
</dbReference>
<organism evidence="1 2">
    <name type="scientific">Silvibacterium bohemicum</name>
    <dbReference type="NCBI Taxonomy" id="1577686"/>
    <lineage>
        <taxon>Bacteria</taxon>
        <taxon>Pseudomonadati</taxon>
        <taxon>Acidobacteriota</taxon>
        <taxon>Terriglobia</taxon>
        <taxon>Terriglobales</taxon>
        <taxon>Acidobacteriaceae</taxon>
        <taxon>Silvibacterium</taxon>
    </lineage>
</organism>
<evidence type="ECO:0008006" key="3">
    <source>
        <dbReference type="Google" id="ProtNLM"/>
    </source>
</evidence>
<comment type="caution">
    <text evidence="1">The sequence shown here is derived from an EMBL/GenBank/DDBJ whole genome shotgun (WGS) entry which is preliminary data.</text>
</comment>
<proteinExistence type="predicted"/>